<comment type="caution">
    <text evidence="1">The sequence shown here is derived from an EMBL/GenBank/DDBJ whole genome shotgun (WGS) entry which is preliminary data.</text>
</comment>
<proteinExistence type="predicted"/>
<accession>A0ABN3QJK7</accession>
<dbReference type="Proteomes" id="UP001501509">
    <property type="component" value="Unassembled WGS sequence"/>
</dbReference>
<organism evidence="1 2">
    <name type="scientific">Actinomadura fulvescens</name>
    <dbReference type="NCBI Taxonomy" id="46160"/>
    <lineage>
        <taxon>Bacteria</taxon>
        <taxon>Bacillati</taxon>
        <taxon>Actinomycetota</taxon>
        <taxon>Actinomycetes</taxon>
        <taxon>Streptosporangiales</taxon>
        <taxon>Thermomonosporaceae</taxon>
        <taxon>Actinomadura</taxon>
    </lineage>
</organism>
<sequence>MAWTLTPDAVGHMVLRPWNGDGPGTVLSAEITHQQVCQVITLNPRPHPQAPLFGG</sequence>
<evidence type="ECO:0000313" key="2">
    <source>
        <dbReference type="Proteomes" id="UP001501509"/>
    </source>
</evidence>
<protein>
    <submittedName>
        <fullName evidence="1">Uncharacterized protein</fullName>
    </submittedName>
</protein>
<keyword evidence="2" id="KW-1185">Reference proteome</keyword>
<evidence type="ECO:0000313" key="1">
    <source>
        <dbReference type="EMBL" id="GAA2628244.1"/>
    </source>
</evidence>
<reference evidence="1 2" key="1">
    <citation type="journal article" date="2019" name="Int. J. Syst. Evol. Microbiol.">
        <title>The Global Catalogue of Microorganisms (GCM) 10K type strain sequencing project: providing services to taxonomists for standard genome sequencing and annotation.</title>
        <authorList>
            <consortium name="The Broad Institute Genomics Platform"/>
            <consortium name="The Broad Institute Genome Sequencing Center for Infectious Disease"/>
            <person name="Wu L."/>
            <person name="Ma J."/>
        </authorList>
    </citation>
    <scope>NUCLEOTIDE SEQUENCE [LARGE SCALE GENOMIC DNA]</scope>
    <source>
        <strain evidence="1 2">JCM 6833</strain>
    </source>
</reference>
<gene>
    <name evidence="1" type="ORF">GCM10010411_76970</name>
</gene>
<dbReference type="EMBL" id="BAAATD010000013">
    <property type="protein sequence ID" value="GAA2628244.1"/>
    <property type="molecule type" value="Genomic_DNA"/>
</dbReference>
<name>A0ABN3QJK7_9ACTN</name>